<dbReference type="Gene3D" id="3.40.50.300">
    <property type="entry name" value="P-loop containing nucleotide triphosphate hydrolases"/>
    <property type="match status" value="1"/>
</dbReference>
<evidence type="ECO:0000313" key="5">
    <source>
        <dbReference type="EMBL" id="WKK77156.2"/>
    </source>
</evidence>
<dbReference type="GO" id="GO:0016887">
    <property type="term" value="F:ATP hydrolysis activity"/>
    <property type="evidence" value="ECO:0007669"/>
    <property type="project" value="InterPro"/>
</dbReference>
<sequence length="237" mass="26529">MESTTAILSIKDLSLSIGNQHILEDLNFTMNKNSILSVIGENGSGKTSLINILSKTYTNHKGIVRLNEKNILLYPKSVYNQILGSLIGNACVYPHLSIKENLIYVAKLYQLKENRVSEILDIIDLSDEKDKKVKAISMGMKQRLGLGIAFLHKPELILLDEPTNGLDQAGVKDLIALIKKLNQNHEVSFLIASHNFDFLDKLQPEILALKKGKVVFHQTLKASNEPLTINSIYNEYC</sequence>
<dbReference type="SUPFAM" id="SSF52540">
    <property type="entry name" value="P-loop containing nucleoside triphosphate hydrolases"/>
    <property type="match status" value="1"/>
</dbReference>
<dbReference type="GO" id="GO:0005524">
    <property type="term" value="F:ATP binding"/>
    <property type="evidence" value="ECO:0007669"/>
    <property type="project" value="UniProtKB-KW"/>
</dbReference>
<evidence type="ECO:0000313" key="6">
    <source>
        <dbReference type="Proteomes" id="UP001230496"/>
    </source>
</evidence>
<name>A0AA49GCT3_9BACT</name>
<evidence type="ECO:0000256" key="2">
    <source>
        <dbReference type="ARBA" id="ARBA00022741"/>
    </source>
</evidence>
<dbReference type="InterPro" id="IPR003593">
    <property type="entry name" value="AAA+_ATPase"/>
</dbReference>
<evidence type="ECO:0000259" key="4">
    <source>
        <dbReference type="PROSITE" id="PS50893"/>
    </source>
</evidence>
<dbReference type="KEGG" id="msaa:QYS49_08085"/>
<dbReference type="PANTHER" id="PTHR42939:SF1">
    <property type="entry name" value="ABC TRANSPORTER ATP-BINDING PROTEIN ALBC-RELATED"/>
    <property type="match status" value="1"/>
</dbReference>
<organism evidence="5 6">
    <name type="scientific">Marivirga salinarum</name>
    <dbReference type="NCBI Taxonomy" id="3059078"/>
    <lineage>
        <taxon>Bacteria</taxon>
        <taxon>Pseudomonadati</taxon>
        <taxon>Bacteroidota</taxon>
        <taxon>Cytophagia</taxon>
        <taxon>Cytophagales</taxon>
        <taxon>Marivirgaceae</taxon>
        <taxon>Marivirga</taxon>
    </lineage>
</organism>
<evidence type="ECO:0000256" key="3">
    <source>
        <dbReference type="ARBA" id="ARBA00022840"/>
    </source>
</evidence>
<dbReference type="SMART" id="SM00382">
    <property type="entry name" value="AAA"/>
    <property type="match status" value="1"/>
</dbReference>
<feature type="domain" description="ABC transporter" evidence="4">
    <location>
        <begin position="8"/>
        <end position="236"/>
    </location>
</feature>
<dbReference type="Proteomes" id="UP001230496">
    <property type="component" value="Chromosome"/>
</dbReference>
<keyword evidence="1" id="KW-0813">Transport</keyword>
<dbReference type="PANTHER" id="PTHR42939">
    <property type="entry name" value="ABC TRANSPORTER ATP-BINDING PROTEIN ALBC-RELATED"/>
    <property type="match status" value="1"/>
</dbReference>
<dbReference type="AlphaFoldDB" id="A0AA49GCT3"/>
<keyword evidence="2" id="KW-0547">Nucleotide-binding</keyword>
<keyword evidence="3 5" id="KW-0067">ATP-binding</keyword>
<dbReference type="Pfam" id="PF00005">
    <property type="entry name" value="ABC_tran"/>
    <property type="match status" value="1"/>
</dbReference>
<reference evidence="5 6" key="1">
    <citation type="submission" date="2023-08" db="EMBL/GenBank/DDBJ databases">
        <title>Comparative genomics and taxonomic characterization of three novel marine species of genus Marivirga.</title>
        <authorList>
            <person name="Muhammad N."/>
            <person name="Kim S.-G."/>
        </authorList>
    </citation>
    <scope>NUCLEOTIDE SEQUENCE [LARGE SCALE GENOMIC DNA]</scope>
    <source>
        <strain evidence="5 6">BDSF4-3</strain>
    </source>
</reference>
<dbReference type="InterPro" id="IPR027417">
    <property type="entry name" value="P-loop_NTPase"/>
</dbReference>
<gene>
    <name evidence="5" type="ORF">QYS49_08085</name>
</gene>
<keyword evidence="6" id="KW-1185">Reference proteome</keyword>
<dbReference type="EMBL" id="CP129971">
    <property type="protein sequence ID" value="WKK77156.2"/>
    <property type="molecule type" value="Genomic_DNA"/>
</dbReference>
<dbReference type="PROSITE" id="PS50893">
    <property type="entry name" value="ABC_TRANSPORTER_2"/>
    <property type="match status" value="1"/>
</dbReference>
<proteinExistence type="predicted"/>
<protein>
    <submittedName>
        <fullName evidence="5">ABC transporter ATP-binding protein</fullName>
    </submittedName>
</protein>
<evidence type="ECO:0000256" key="1">
    <source>
        <dbReference type="ARBA" id="ARBA00022448"/>
    </source>
</evidence>
<accession>A0AA49GCT3</accession>
<dbReference type="InterPro" id="IPR003439">
    <property type="entry name" value="ABC_transporter-like_ATP-bd"/>
</dbReference>
<dbReference type="InterPro" id="IPR051782">
    <property type="entry name" value="ABC_Transporter_VariousFunc"/>
</dbReference>
<dbReference type="RefSeq" id="WP_308349844.1">
    <property type="nucleotide sequence ID" value="NZ_CP129971.1"/>
</dbReference>